<organism evidence="1">
    <name type="scientific">Brachypodium distachyon</name>
    <name type="common">Purple false brome</name>
    <name type="synonym">Trachynia distachya</name>
    <dbReference type="NCBI Taxonomy" id="15368"/>
    <lineage>
        <taxon>Eukaryota</taxon>
        <taxon>Viridiplantae</taxon>
        <taxon>Streptophyta</taxon>
        <taxon>Embryophyta</taxon>
        <taxon>Tracheophyta</taxon>
        <taxon>Spermatophyta</taxon>
        <taxon>Magnoliopsida</taxon>
        <taxon>Liliopsida</taxon>
        <taxon>Poales</taxon>
        <taxon>Poaceae</taxon>
        <taxon>BOP clade</taxon>
        <taxon>Pooideae</taxon>
        <taxon>Stipodae</taxon>
        <taxon>Brachypodieae</taxon>
        <taxon>Brachypodium</taxon>
    </lineage>
</organism>
<dbReference type="Pfam" id="PF07893">
    <property type="entry name" value="DUF1668"/>
    <property type="match status" value="2"/>
</dbReference>
<dbReference type="OrthoDB" id="617710at2759"/>
<evidence type="ECO:0008006" key="4">
    <source>
        <dbReference type="Google" id="ProtNLM"/>
    </source>
</evidence>
<evidence type="ECO:0000313" key="1">
    <source>
        <dbReference type="EMBL" id="KQJ91771.1"/>
    </source>
</evidence>
<dbReference type="PANTHER" id="PTHR33085:SF44">
    <property type="entry name" value="DUF1618 DOMAIN-CONTAINING PROTEIN"/>
    <property type="match status" value="1"/>
</dbReference>
<accession>A0A0Q3HTY3</accession>
<dbReference type="EnsemblPlants" id="KQJ91771">
    <property type="protein sequence ID" value="KQJ91771"/>
    <property type="gene ID" value="BRADI_4g39613v3"/>
</dbReference>
<dbReference type="Proteomes" id="UP000008810">
    <property type="component" value="Chromosome 4"/>
</dbReference>
<dbReference type="PANTHER" id="PTHR33085">
    <property type="entry name" value="OS12G0113100 PROTEIN-RELATED"/>
    <property type="match status" value="1"/>
</dbReference>
<dbReference type="InParanoid" id="A0A0Q3HTY3"/>
<protein>
    <recommendedName>
        <fullName evidence="4">DUF1618 domain-containing protein</fullName>
    </recommendedName>
</protein>
<dbReference type="FunCoup" id="A0A0Q3HTY3">
    <property type="interactions" value="493"/>
</dbReference>
<evidence type="ECO:0000313" key="2">
    <source>
        <dbReference type="EnsemblPlants" id="KQJ91771"/>
    </source>
</evidence>
<keyword evidence="3" id="KW-1185">Reference proteome</keyword>
<evidence type="ECO:0000313" key="3">
    <source>
        <dbReference type="Proteomes" id="UP000008810"/>
    </source>
</evidence>
<sequence length="341" mass="37277">MLKRRGPSSEHDYHDFACTCKRARPPATKRHLYLALDDRDRGYSLYKLDVLDAADADQAERPLPEPPVLRLEVPESGDACHFAALGTKIIAFSNRSPPLVHDALTGALTIGSRRPPRALSRFPSFTVAAGGRLLALPHARRWAWSPADSSSPVPFDPRAVACHAVHPDGRTVFVSAQRRAGGAASWLDHGTFSLDTGGLSGEWTRHGGWLLPFKGQAFFEPQLDAWVGLDGQGHLCSCDGVSRRGTRAAAPVRKVCEDTPLLLDPDSDGKRDAVLTHMGDARFCVVERAARDGGGECVLRVTTFAVRYGKHGELKIADRRLVGSYLAPRHNVFFKVQAFFL</sequence>
<dbReference type="EMBL" id="CM000883">
    <property type="protein sequence ID" value="KQJ91771.1"/>
    <property type="molecule type" value="Genomic_DNA"/>
</dbReference>
<proteinExistence type="predicted"/>
<gene>
    <name evidence="1" type="ORF">BRADI_4g39613v3</name>
</gene>
<reference evidence="1" key="2">
    <citation type="submission" date="2017-06" db="EMBL/GenBank/DDBJ databases">
        <title>WGS assembly of Brachypodium distachyon.</title>
        <authorList>
            <consortium name="The International Brachypodium Initiative"/>
            <person name="Lucas S."/>
            <person name="Harmon-Smith M."/>
            <person name="Lail K."/>
            <person name="Tice H."/>
            <person name="Grimwood J."/>
            <person name="Bruce D."/>
            <person name="Barry K."/>
            <person name="Shu S."/>
            <person name="Lindquist E."/>
            <person name="Wang M."/>
            <person name="Pitluck S."/>
            <person name="Vogel J.P."/>
            <person name="Garvin D.F."/>
            <person name="Mockler T.C."/>
            <person name="Schmutz J."/>
            <person name="Rokhsar D."/>
            <person name="Bevan M.W."/>
        </authorList>
    </citation>
    <scope>NUCLEOTIDE SEQUENCE</scope>
    <source>
        <strain evidence="1">Bd21</strain>
    </source>
</reference>
<name>A0A0Q3HTY3_BRADI</name>
<reference evidence="2" key="3">
    <citation type="submission" date="2018-08" db="UniProtKB">
        <authorList>
            <consortium name="EnsemblPlants"/>
        </authorList>
    </citation>
    <scope>IDENTIFICATION</scope>
    <source>
        <strain evidence="2">cv. Bd21</strain>
    </source>
</reference>
<dbReference type="Gramene" id="KQJ91771">
    <property type="protein sequence ID" value="KQJ91771"/>
    <property type="gene ID" value="BRADI_4g39613v3"/>
</dbReference>
<dbReference type="InterPro" id="IPR012871">
    <property type="entry name" value="DUF1668_ORYSA"/>
</dbReference>
<dbReference type="AlphaFoldDB" id="A0A0Q3HTY3"/>
<reference evidence="1 2" key="1">
    <citation type="journal article" date="2010" name="Nature">
        <title>Genome sequencing and analysis of the model grass Brachypodium distachyon.</title>
        <authorList>
            <consortium name="International Brachypodium Initiative"/>
        </authorList>
    </citation>
    <scope>NUCLEOTIDE SEQUENCE [LARGE SCALE GENOMIC DNA]</scope>
    <source>
        <strain evidence="1 2">Bd21</strain>
    </source>
</reference>